<reference evidence="1" key="2">
    <citation type="submission" date="2025-09" db="UniProtKB">
        <authorList>
            <consortium name="Ensembl"/>
        </authorList>
    </citation>
    <scope>IDENTIFICATION</scope>
</reference>
<dbReference type="Ensembl" id="ENSOTST00005055250.2">
    <property type="protein sequence ID" value="ENSOTSP00005050766.1"/>
    <property type="gene ID" value="ENSOTSG00005024625.2"/>
</dbReference>
<evidence type="ECO:0000313" key="2">
    <source>
        <dbReference type="Proteomes" id="UP000694402"/>
    </source>
</evidence>
<evidence type="ECO:0000313" key="1">
    <source>
        <dbReference type="Ensembl" id="ENSOTSP00005050766.1"/>
    </source>
</evidence>
<accession>A0A8C8GH41</accession>
<keyword evidence="2" id="KW-1185">Reference proteome</keyword>
<dbReference type="AlphaFoldDB" id="A0A8C8GH41"/>
<protein>
    <submittedName>
        <fullName evidence="1">Uncharacterized protein</fullName>
    </submittedName>
</protein>
<sequence>MGQHTLLHGEALLVIASTDAHHVALGEVRAKFFKNNLKVRNLRSSSTSISF</sequence>
<organism evidence="1 2">
    <name type="scientific">Oncorhynchus tshawytscha</name>
    <name type="common">Chinook salmon</name>
    <name type="synonym">Salmo tshawytscha</name>
    <dbReference type="NCBI Taxonomy" id="74940"/>
    <lineage>
        <taxon>Eukaryota</taxon>
        <taxon>Metazoa</taxon>
        <taxon>Chordata</taxon>
        <taxon>Craniata</taxon>
        <taxon>Vertebrata</taxon>
        <taxon>Euteleostomi</taxon>
        <taxon>Actinopterygii</taxon>
        <taxon>Neopterygii</taxon>
        <taxon>Teleostei</taxon>
        <taxon>Protacanthopterygii</taxon>
        <taxon>Salmoniformes</taxon>
        <taxon>Salmonidae</taxon>
        <taxon>Salmoninae</taxon>
        <taxon>Oncorhynchus</taxon>
    </lineage>
</organism>
<reference evidence="1" key="1">
    <citation type="submission" date="2025-08" db="UniProtKB">
        <authorList>
            <consortium name="Ensembl"/>
        </authorList>
    </citation>
    <scope>IDENTIFICATION</scope>
</reference>
<name>A0A8C8GH41_ONCTS</name>
<dbReference type="Proteomes" id="UP000694402">
    <property type="component" value="Unassembled WGS sequence"/>
</dbReference>
<proteinExistence type="predicted"/>